<organism evidence="3 4">
    <name type="scientific">Floridaenema flaviceps BLCC-F50</name>
    <dbReference type="NCBI Taxonomy" id="3153642"/>
    <lineage>
        <taxon>Bacteria</taxon>
        <taxon>Bacillati</taxon>
        <taxon>Cyanobacteriota</taxon>
        <taxon>Cyanophyceae</taxon>
        <taxon>Oscillatoriophycideae</taxon>
        <taxon>Aerosakkonematales</taxon>
        <taxon>Aerosakkonemataceae</taxon>
        <taxon>Floridanema</taxon>
        <taxon>Floridanema flaviceps</taxon>
    </lineage>
</organism>
<dbReference type="RefSeq" id="WP_413261003.1">
    <property type="nucleotide sequence ID" value="NZ_JBHFNR010000001.1"/>
</dbReference>
<gene>
    <name evidence="3" type="ORF">ACE1CI_00105</name>
</gene>
<evidence type="ECO:0000313" key="3">
    <source>
        <dbReference type="EMBL" id="MFB2891325.1"/>
    </source>
</evidence>
<keyword evidence="1" id="KW-0732">Signal</keyword>
<dbReference type="Proteomes" id="UP001576784">
    <property type="component" value="Unassembled WGS sequence"/>
</dbReference>
<dbReference type="Pfam" id="PF07589">
    <property type="entry name" value="PEP-CTERM"/>
    <property type="match status" value="1"/>
</dbReference>
<dbReference type="InterPro" id="IPR013424">
    <property type="entry name" value="Ice-binding_C"/>
</dbReference>
<dbReference type="EMBL" id="JBHFNR010000001">
    <property type="protein sequence ID" value="MFB2891325.1"/>
    <property type="molecule type" value="Genomic_DNA"/>
</dbReference>
<comment type="caution">
    <text evidence="3">The sequence shown here is derived from an EMBL/GenBank/DDBJ whole genome shotgun (WGS) entry which is preliminary data.</text>
</comment>
<sequence>MISKIYTTSLGAIAIASSVFFGAINNFAQAATLDFEGLPSTTLPTNTPNPASVLTDDFISQGVRFGKPGESAGVAVVKEGFGLGSGSGVNSIVALDKDGKIPPIVTGDMFFSFVQPGSLTAAVTDFVSFNIGDTGGDLDNYQIRVYDLADSLINTLNFSNTNRFPVSINLPGIHRLEIDFTGAFGYSLDDLTFNTPTNNNQSVPEPTSVLGLLALGGLGAATLKRKQSKQCA</sequence>
<protein>
    <submittedName>
        <fullName evidence="3">PEP-CTERM sorting domain-containing protein</fullName>
    </submittedName>
</protein>
<proteinExistence type="predicted"/>
<accession>A0ABV4XHZ7</accession>
<evidence type="ECO:0000256" key="1">
    <source>
        <dbReference type="SAM" id="SignalP"/>
    </source>
</evidence>
<feature type="chain" id="PRO_5046476099" evidence="1">
    <location>
        <begin position="31"/>
        <end position="232"/>
    </location>
</feature>
<name>A0ABV4XHZ7_9CYAN</name>
<evidence type="ECO:0000259" key="2">
    <source>
        <dbReference type="Pfam" id="PF07589"/>
    </source>
</evidence>
<feature type="signal peptide" evidence="1">
    <location>
        <begin position="1"/>
        <end position="30"/>
    </location>
</feature>
<feature type="domain" description="Ice-binding protein C-terminal" evidence="2">
    <location>
        <begin position="202"/>
        <end position="226"/>
    </location>
</feature>
<evidence type="ECO:0000313" key="4">
    <source>
        <dbReference type="Proteomes" id="UP001576784"/>
    </source>
</evidence>
<keyword evidence="4" id="KW-1185">Reference proteome</keyword>
<reference evidence="3 4" key="1">
    <citation type="submission" date="2024-09" db="EMBL/GenBank/DDBJ databases">
        <title>Floridaenema gen nov. (Aerosakkonemataceae, Aerosakkonematales ord. nov., Cyanobacteria) from benthic tropical and subtropical fresh waters, with the description of four new species.</title>
        <authorList>
            <person name="Moretto J.A."/>
            <person name="Berthold D.E."/>
            <person name="Lefler F.W."/>
            <person name="Huang I.-S."/>
            <person name="Laughinghouse H. IV."/>
        </authorList>
    </citation>
    <scope>NUCLEOTIDE SEQUENCE [LARGE SCALE GENOMIC DNA]</scope>
    <source>
        <strain evidence="3 4">BLCC-F50</strain>
    </source>
</reference>
<dbReference type="NCBIfam" id="TIGR02595">
    <property type="entry name" value="PEP_CTERM"/>
    <property type="match status" value="1"/>
</dbReference>